<evidence type="ECO:0000313" key="8">
    <source>
        <dbReference type="Proteomes" id="UP001244011"/>
    </source>
</evidence>
<keyword evidence="8" id="KW-1185">Reference proteome</keyword>
<evidence type="ECO:0000256" key="1">
    <source>
        <dbReference type="ARBA" id="ARBA00007447"/>
    </source>
</evidence>
<feature type="signal peptide" evidence="5">
    <location>
        <begin position="1"/>
        <end position="23"/>
    </location>
</feature>
<dbReference type="GO" id="GO:0000324">
    <property type="term" value="C:fungal-type vacuole"/>
    <property type="evidence" value="ECO:0007669"/>
    <property type="project" value="TreeGrafter"/>
</dbReference>
<dbReference type="InterPro" id="IPR001969">
    <property type="entry name" value="Aspartic_peptidase_AS"/>
</dbReference>
<dbReference type="PANTHER" id="PTHR47966:SF47">
    <property type="entry name" value="ENDOPEPTIDASE, PUTATIVE (AFU_ORTHOLOGUE AFUA_3G01220)-RELATED"/>
    <property type="match status" value="1"/>
</dbReference>
<dbReference type="PROSITE" id="PS00141">
    <property type="entry name" value="ASP_PROTEASE"/>
    <property type="match status" value="2"/>
</dbReference>
<evidence type="ECO:0000256" key="4">
    <source>
        <dbReference type="RuleBase" id="RU000454"/>
    </source>
</evidence>
<dbReference type="InterPro" id="IPR021109">
    <property type="entry name" value="Peptidase_aspartic_dom_sf"/>
</dbReference>
<keyword evidence="2 4" id="KW-0064">Aspartyl protease</keyword>
<keyword evidence="4" id="KW-0378">Hydrolase</keyword>
<evidence type="ECO:0000256" key="2">
    <source>
        <dbReference type="ARBA" id="ARBA00022750"/>
    </source>
</evidence>
<dbReference type="GO" id="GO:0004190">
    <property type="term" value="F:aspartic-type endopeptidase activity"/>
    <property type="evidence" value="ECO:0007669"/>
    <property type="project" value="UniProtKB-KW"/>
</dbReference>
<evidence type="ECO:0000259" key="6">
    <source>
        <dbReference type="PROSITE" id="PS51767"/>
    </source>
</evidence>
<dbReference type="PROSITE" id="PS51767">
    <property type="entry name" value="PEPTIDASE_A1"/>
    <property type="match status" value="1"/>
</dbReference>
<dbReference type="AlphaFoldDB" id="A0AAJ0C9X7"/>
<dbReference type="EMBL" id="MU838997">
    <property type="protein sequence ID" value="KAK1772853.1"/>
    <property type="molecule type" value="Genomic_DNA"/>
</dbReference>
<dbReference type="Proteomes" id="UP001244011">
    <property type="component" value="Unassembled WGS sequence"/>
</dbReference>
<evidence type="ECO:0000256" key="5">
    <source>
        <dbReference type="SAM" id="SignalP"/>
    </source>
</evidence>
<accession>A0AAJ0C9X7</accession>
<evidence type="ECO:0000256" key="3">
    <source>
        <dbReference type="PIRSR" id="PIRSR601461-1"/>
    </source>
</evidence>
<feature type="active site" evidence="3">
    <location>
        <position position="120"/>
    </location>
</feature>
<dbReference type="Gene3D" id="2.40.70.10">
    <property type="entry name" value="Acid Proteases"/>
    <property type="match status" value="2"/>
</dbReference>
<gene>
    <name evidence="7" type="ORF">QBC33DRAFT_565306</name>
</gene>
<reference evidence="7" key="1">
    <citation type="submission" date="2023-06" db="EMBL/GenBank/DDBJ databases">
        <title>Genome-scale phylogeny and comparative genomics of the fungal order Sordariales.</title>
        <authorList>
            <consortium name="Lawrence Berkeley National Laboratory"/>
            <person name="Hensen N."/>
            <person name="Bonometti L."/>
            <person name="Westerberg I."/>
            <person name="Brannstrom I.O."/>
            <person name="Guillou S."/>
            <person name="Cros-Aarteil S."/>
            <person name="Calhoun S."/>
            <person name="Haridas S."/>
            <person name="Kuo A."/>
            <person name="Mondo S."/>
            <person name="Pangilinan J."/>
            <person name="Riley R."/>
            <person name="Labutti K."/>
            <person name="Andreopoulos B."/>
            <person name="Lipzen A."/>
            <person name="Chen C."/>
            <person name="Yanf M."/>
            <person name="Daum C."/>
            <person name="Ng V."/>
            <person name="Clum A."/>
            <person name="Steindorff A."/>
            <person name="Ohm R."/>
            <person name="Martin F."/>
            <person name="Silar P."/>
            <person name="Natvig D."/>
            <person name="Lalanne C."/>
            <person name="Gautier V."/>
            <person name="Ament-Velasquez S.L."/>
            <person name="Kruys A."/>
            <person name="Hutchinson M.I."/>
            <person name="Powell A.J."/>
            <person name="Barry K."/>
            <person name="Miller A.N."/>
            <person name="Grigoriev I.V."/>
            <person name="Debuchy R."/>
            <person name="Gladieux P."/>
            <person name="Thoren M.H."/>
            <person name="Johannesson H."/>
        </authorList>
    </citation>
    <scope>NUCLEOTIDE SEQUENCE</scope>
    <source>
        <strain evidence="7">8032-3</strain>
    </source>
</reference>
<dbReference type="InterPro" id="IPR033121">
    <property type="entry name" value="PEPTIDASE_A1"/>
</dbReference>
<feature type="active site" evidence="3">
    <location>
        <position position="335"/>
    </location>
</feature>
<proteinExistence type="inferred from homology"/>
<comment type="similarity">
    <text evidence="1 4">Belongs to the peptidase A1 family.</text>
</comment>
<dbReference type="PRINTS" id="PR00792">
    <property type="entry name" value="PEPSIN"/>
</dbReference>
<evidence type="ECO:0000313" key="7">
    <source>
        <dbReference type="EMBL" id="KAK1772853.1"/>
    </source>
</evidence>
<feature type="domain" description="Peptidase A1" evidence="6">
    <location>
        <begin position="104"/>
        <end position="444"/>
    </location>
</feature>
<dbReference type="PANTHER" id="PTHR47966">
    <property type="entry name" value="BETA-SITE APP-CLEAVING ENZYME, ISOFORM A-RELATED"/>
    <property type="match status" value="1"/>
</dbReference>
<dbReference type="InterPro" id="IPR001461">
    <property type="entry name" value="Aspartic_peptidase_A1"/>
</dbReference>
<keyword evidence="4" id="KW-0645">Protease</keyword>
<comment type="caution">
    <text evidence="7">The sequence shown here is derived from an EMBL/GenBank/DDBJ whole genome shotgun (WGS) entry which is preliminary data.</text>
</comment>
<organism evidence="7 8">
    <name type="scientific">Phialemonium atrogriseum</name>
    <dbReference type="NCBI Taxonomy" id="1093897"/>
    <lineage>
        <taxon>Eukaryota</taxon>
        <taxon>Fungi</taxon>
        <taxon>Dikarya</taxon>
        <taxon>Ascomycota</taxon>
        <taxon>Pezizomycotina</taxon>
        <taxon>Sordariomycetes</taxon>
        <taxon>Sordariomycetidae</taxon>
        <taxon>Cephalothecales</taxon>
        <taxon>Cephalothecaceae</taxon>
        <taxon>Phialemonium</taxon>
    </lineage>
</organism>
<feature type="chain" id="PRO_5042592598" evidence="5">
    <location>
        <begin position="24"/>
        <end position="449"/>
    </location>
</feature>
<keyword evidence="5" id="KW-0732">Signal</keyword>
<sequence length="449" mass="48145">MELGLTLRSALAACLLVIASASARSNVLSSLTPLSGIKYKLVKANLPPNPDKVTQNYQAIQAHRGSGTNSRSAAAVLGEHQRQLNGGGGGYENITSTTAYGTQYAIQLMFHETPVSLILDTGSSDTWVVQDGFRCLDYTGQIVEQASCGFGPAQPTDFQYGSIPQEHLYIQYGDGETVSGQMGYNDITVGNITVKKQQVGLANTTYWRGNNMTSGLVGLAYPTLTNAYIGNASDHGWGNQVLYSPLFTTMVSDGLIPPYFSVAINRNSSDGLLGWGGIPPVTGLDLSTSVALDIVITNLINNPITAWEHSFYTIIPDGFKWGSTTDVSKFPFIIDTGTTLMYLPPPLAAAINAAFRPSAIYLWMYGAYFTACDAQAPPFAVILDGLSFYINPVDLIYQGMVDPVTGLCMTAIASGGAGPYILGDVFLQNVLAVFDVGNGQMRFISRQFY</sequence>
<dbReference type="GO" id="GO:0006508">
    <property type="term" value="P:proteolysis"/>
    <property type="evidence" value="ECO:0007669"/>
    <property type="project" value="UniProtKB-KW"/>
</dbReference>
<protein>
    <submittedName>
        <fullName evidence="7">Aspartic-type endopeptidase-like protein</fullName>
    </submittedName>
</protein>
<dbReference type="SUPFAM" id="SSF50630">
    <property type="entry name" value="Acid proteases"/>
    <property type="match status" value="1"/>
</dbReference>
<name>A0AAJ0C9X7_9PEZI</name>
<dbReference type="RefSeq" id="XP_060289066.1">
    <property type="nucleotide sequence ID" value="XM_060430415.1"/>
</dbReference>
<dbReference type="CDD" id="cd05471">
    <property type="entry name" value="pepsin_like"/>
    <property type="match status" value="1"/>
</dbReference>
<dbReference type="Pfam" id="PF00026">
    <property type="entry name" value="Asp"/>
    <property type="match status" value="1"/>
</dbReference>
<dbReference type="InterPro" id="IPR034164">
    <property type="entry name" value="Pepsin-like_dom"/>
</dbReference>
<dbReference type="GeneID" id="85313602"/>